<protein>
    <recommendedName>
        <fullName evidence="2">HIT domain-containing protein</fullName>
    </recommendedName>
</protein>
<dbReference type="InterPro" id="IPR036265">
    <property type="entry name" value="HIT-like_sf"/>
</dbReference>
<keyword evidence="4" id="KW-1185">Reference proteome</keyword>
<dbReference type="EMBL" id="GL433847">
    <property type="protein sequence ID" value="EFN54554.1"/>
    <property type="molecule type" value="Genomic_DNA"/>
</dbReference>
<dbReference type="InterPro" id="IPR011146">
    <property type="entry name" value="HIT-like"/>
</dbReference>
<feature type="domain" description="HIT" evidence="2">
    <location>
        <begin position="1"/>
        <end position="88"/>
    </location>
</feature>
<dbReference type="GO" id="GO:0047627">
    <property type="term" value="F:adenylylsulfatase activity"/>
    <property type="evidence" value="ECO:0007669"/>
    <property type="project" value="UniProtKB-ARBA"/>
</dbReference>
<dbReference type="InterPro" id="IPR026026">
    <property type="entry name" value="HIT_Hint"/>
</dbReference>
<dbReference type="RefSeq" id="XP_005846656.1">
    <property type="nucleotide sequence ID" value="XM_005846594.1"/>
</dbReference>
<evidence type="ECO:0000259" key="2">
    <source>
        <dbReference type="PROSITE" id="PS51084"/>
    </source>
</evidence>
<dbReference type="Gene3D" id="3.30.428.10">
    <property type="entry name" value="HIT-like"/>
    <property type="match status" value="1"/>
</dbReference>
<organism evidence="4">
    <name type="scientific">Chlorella variabilis</name>
    <name type="common">Green alga</name>
    <dbReference type="NCBI Taxonomy" id="554065"/>
    <lineage>
        <taxon>Eukaryota</taxon>
        <taxon>Viridiplantae</taxon>
        <taxon>Chlorophyta</taxon>
        <taxon>core chlorophytes</taxon>
        <taxon>Trebouxiophyceae</taxon>
        <taxon>Chlorellales</taxon>
        <taxon>Chlorellaceae</taxon>
        <taxon>Chlorella clade</taxon>
        <taxon>Chlorella</taxon>
    </lineage>
</organism>
<dbReference type="eggNOG" id="ENOG502SX3B">
    <property type="taxonomic scope" value="Eukaryota"/>
</dbReference>
<sequence>DLPLCRVLVVDDAAYPCWLVLVPRVNHTREVIQLTAAQQAALWREVAAAAQIIQDLYRPYKTNIAAIGNIVSQLHIHVTGRLQTDLAWPGPCYG</sequence>
<dbReference type="SUPFAM" id="SSF54197">
    <property type="entry name" value="HIT-like"/>
    <property type="match status" value="1"/>
</dbReference>
<gene>
    <name evidence="3" type="ORF">CHLNCDRAFT_14451</name>
</gene>
<dbReference type="AlphaFoldDB" id="E1ZI12"/>
<dbReference type="Proteomes" id="UP000008141">
    <property type="component" value="Unassembled WGS sequence"/>
</dbReference>
<accession>E1ZI12</accession>
<comment type="caution">
    <text evidence="1">Lacks conserved residue(s) required for the propagation of feature annotation.</text>
</comment>
<dbReference type="Pfam" id="PF01230">
    <property type="entry name" value="HIT"/>
    <property type="match status" value="1"/>
</dbReference>
<dbReference type="PROSITE" id="PS51084">
    <property type="entry name" value="HIT_2"/>
    <property type="match status" value="1"/>
</dbReference>
<dbReference type="KEGG" id="cvr:CHLNCDRAFT_14451"/>
<dbReference type="PIRSF" id="PIRSF000714">
    <property type="entry name" value="HIT"/>
    <property type="match status" value="1"/>
</dbReference>
<feature type="non-terminal residue" evidence="3">
    <location>
        <position position="94"/>
    </location>
</feature>
<name>E1ZI12_CHLVA</name>
<dbReference type="OrthoDB" id="509896at2759"/>
<feature type="non-terminal residue" evidence="3">
    <location>
        <position position="1"/>
    </location>
</feature>
<proteinExistence type="predicted"/>
<reference evidence="3 4" key="1">
    <citation type="journal article" date="2010" name="Plant Cell">
        <title>The Chlorella variabilis NC64A genome reveals adaptation to photosymbiosis, coevolution with viruses, and cryptic sex.</title>
        <authorList>
            <person name="Blanc G."/>
            <person name="Duncan G."/>
            <person name="Agarkova I."/>
            <person name="Borodovsky M."/>
            <person name="Gurnon J."/>
            <person name="Kuo A."/>
            <person name="Lindquist E."/>
            <person name="Lucas S."/>
            <person name="Pangilinan J."/>
            <person name="Polle J."/>
            <person name="Salamov A."/>
            <person name="Terry A."/>
            <person name="Yamada T."/>
            <person name="Dunigan D.D."/>
            <person name="Grigoriev I.V."/>
            <person name="Claverie J.M."/>
            <person name="Van Etten J.L."/>
        </authorList>
    </citation>
    <scope>NUCLEOTIDE SEQUENCE [LARGE SCALE GENOMIC DNA]</scope>
    <source>
        <strain evidence="3 4">NC64A</strain>
    </source>
</reference>
<dbReference type="OMA" id="AWPAPVW"/>
<dbReference type="GeneID" id="17353920"/>
<dbReference type="InParanoid" id="E1ZI12"/>
<evidence type="ECO:0000256" key="1">
    <source>
        <dbReference type="PROSITE-ProRule" id="PRU00464"/>
    </source>
</evidence>
<dbReference type="STRING" id="554065.E1ZI12"/>
<evidence type="ECO:0000313" key="4">
    <source>
        <dbReference type="Proteomes" id="UP000008141"/>
    </source>
</evidence>
<evidence type="ECO:0000313" key="3">
    <source>
        <dbReference type="EMBL" id="EFN54554.1"/>
    </source>
</evidence>